<dbReference type="AlphaFoldDB" id="A0A6J4UDR5"/>
<proteinExistence type="predicted"/>
<evidence type="ECO:0000256" key="1">
    <source>
        <dbReference type="SAM" id="MobiDB-lite"/>
    </source>
</evidence>
<feature type="region of interest" description="Disordered" evidence="1">
    <location>
        <begin position="183"/>
        <end position="235"/>
    </location>
</feature>
<feature type="compositionally biased region" description="Basic residues" evidence="1">
    <location>
        <begin position="138"/>
        <end position="157"/>
    </location>
</feature>
<feature type="compositionally biased region" description="Basic and acidic residues" evidence="1">
    <location>
        <begin position="327"/>
        <end position="338"/>
    </location>
</feature>
<feature type="compositionally biased region" description="Basic and acidic residues" evidence="1">
    <location>
        <begin position="45"/>
        <end position="58"/>
    </location>
</feature>
<feature type="compositionally biased region" description="Basic residues" evidence="1">
    <location>
        <begin position="24"/>
        <end position="40"/>
    </location>
</feature>
<feature type="compositionally biased region" description="Basic and acidic residues" evidence="1">
    <location>
        <begin position="214"/>
        <end position="229"/>
    </location>
</feature>
<dbReference type="EMBL" id="CADCWF010000076">
    <property type="protein sequence ID" value="CAA9545544.1"/>
    <property type="molecule type" value="Genomic_DNA"/>
</dbReference>
<feature type="compositionally biased region" description="Low complexity" evidence="1">
    <location>
        <begin position="88"/>
        <end position="101"/>
    </location>
</feature>
<protein>
    <submittedName>
        <fullName evidence="2">Uncharacterized protein</fullName>
    </submittedName>
</protein>
<organism evidence="2">
    <name type="scientific">uncultured Thermomicrobiales bacterium</name>
    <dbReference type="NCBI Taxonomy" id="1645740"/>
    <lineage>
        <taxon>Bacteria</taxon>
        <taxon>Pseudomonadati</taxon>
        <taxon>Thermomicrobiota</taxon>
        <taxon>Thermomicrobia</taxon>
        <taxon>Thermomicrobiales</taxon>
        <taxon>environmental samples</taxon>
    </lineage>
</organism>
<reference evidence="2" key="1">
    <citation type="submission" date="2020-02" db="EMBL/GenBank/DDBJ databases">
        <authorList>
            <person name="Meier V. D."/>
        </authorList>
    </citation>
    <scope>NUCLEOTIDE SEQUENCE</scope>
    <source>
        <strain evidence="2">AVDCRST_MAG59</strain>
    </source>
</reference>
<gene>
    <name evidence="2" type="ORF">AVDCRST_MAG59-1259</name>
</gene>
<accession>A0A6J4UDR5</accession>
<evidence type="ECO:0000313" key="2">
    <source>
        <dbReference type="EMBL" id="CAA9545544.1"/>
    </source>
</evidence>
<feature type="non-terminal residue" evidence="2">
    <location>
        <position position="338"/>
    </location>
</feature>
<feature type="region of interest" description="Disordered" evidence="1">
    <location>
        <begin position="1"/>
        <end position="167"/>
    </location>
</feature>
<feature type="non-terminal residue" evidence="2">
    <location>
        <position position="1"/>
    </location>
</feature>
<feature type="compositionally biased region" description="Basic residues" evidence="1">
    <location>
        <begin position="275"/>
        <end position="293"/>
    </location>
</feature>
<feature type="compositionally biased region" description="Basic residues" evidence="1">
    <location>
        <begin position="1"/>
        <end position="11"/>
    </location>
</feature>
<feature type="region of interest" description="Disordered" evidence="1">
    <location>
        <begin position="268"/>
        <end position="338"/>
    </location>
</feature>
<name>A0A6J4UDR5_9BACT</name>
<feature type="compositionally biased region" description="Basic residues" evidence="1">
    <location>
        <begin position="196"/>
        <end position="209"/>
    </location>
</feature>
<feature type="compositionally biased region" description="Basic and acidic residues" evidence="1">
    <location>
        <begin position="158"/>
        <end position="167"/>
    </location>
</feature>
<sequence length="338" mass="37561">ECLRADHRRGGRSWPRPRLGGASPHRRRRPTRPARVRHPRLPAGDLHRDRDRPADLFQHRQPAGDGAPDGRDRRHGGRRHVPDHGPRTRPLGRLGLRLLHPADGGPGAQHRARPVARADGLAGSGGAARAGQRPDHHPRPHPLVHRHPRHALHRPRRRPGDVRLPDRPHRARVLLRCAGRRAVRDPGPDLLDAADRRRRHARLPPHHLRLPGAGDREQRGGGPARRDPGRPGQARLLRPLLGAGRLRWGPHLRSPDLDRADGWRGAGVGGDCGGGHRRHQPLRRPGHHRRHLPRGGAPDGSPQRAGSDRRRGAAPGSVPGRHHHPRRADPPQHRAKEV</sequence>